<evidence type="ECO:0000256" key="9">
    <source>
        <dbReference type="ARBA" id="ARBA00044054"/>
    </source>
</evidence>
<dbReference type="SUPFAM" id="SSF52374">
    <property type="entry name" value="Nucleotidylyl transferase"/>
    <property type="match status" value="1"/>
</dbReference>
<dbReference type="InterPro" id="IPR001412">
    <property type="entry name" value="aa-tRNA-synth_I_CS"/>
</dbReference>
<dbReference type="PANTHER" id="PTHR43311:SF2">
    <property type="entry name" value="GLUTAMATE--TRNA LIGASE, MITOCHONDRIAL-RELATED"/>
    <property type="match status" value="1"/>
</dbReference>
<dbReference type="Proteomes" id="UP001152747">
    <property type="component" value="Unassembled WGS sequence"/>
</dbReference>
<proteinExistence type="inferred from homology"/>
<dbReference type="GO" id="GO:0005739">
    <property type="term" value="C:mitochondrion"/>
    <property type="evidence" value="ECO:0007669"/>
    <property type="project" value="TreeGrafter"/>
</dbReference>
<dbReference type="Pfam" id="PF19269">
    <property type="entry name" value="Anticodon_2"/>
    <property type="match status" value="1"/>
</dbReference>
<evidence type="ECO:0000259" key="17">
    <source>
        <dbReference type="Pfam" id="PF00749"/>
    </source>
</evidence>
<gene>
    <name evidence="19" type="ORF">CAMP_LOCUS10734</name>
</gene>
<dbReference type="Gene3D" id="1.10.10.350">
    <property type="match status" value="1"/>
</dbReference>
<dbReference type="EMBL" id="CANHGI010000004">
    <property type="protein sequence ID" value="CAI5448097.1"/>
    <property type="molecule type" value="Genomic_DNA"/>
</dbReference>
<dbReference type="InterPro" id="IPR000924">
    <property type="entry name" value="Glu/Gln-tRNA-synth"/>
</dbReference>
<dbReference type="InterPro" id="IPR004527">
    <property type="entry name" value="Glu-tRNA-ligase_bac/mito"/>
</dbReference>
<dbReference type="GO" id="GO:0004818">
    <property type="term" value="F:glutamate-tRNA ligase activity"/>
    <property type="evidence" value="ECO:0007669"/>
    <property type="project" value="UniProtKB-EC"/>
</dbReference>
<dbReference type="InterPro" id="IPR020058">
    <property type="entry name" value="Glu/Gln-tRNA-synth_Ib_cat-dom"/>
</dbReference>
<dbReference type="InterPro" id="IPR008925">
    <property type="entry name" value="aa_tRNA-synth_I_cd-bd_sf"/>
</dbReference>
<dbReference type="EC" id="6.1.1.24" evidence="9"/>
<feature type="domain" description="Glutamyl/glutaminyl-tRNA synthetase class Ib catalytic" evidence="17">
    <location>
        <begin position="10"/>
        <end position="310"/>
    </location>
</feature>
<organism evidence="19 20">
    <name type="scientific">Caenorhabditis angaria</name>
    <dbReference type="NCBI Taxonomy" id="860376"/>
    <lineage>
        <taxon>Eukaryota</taxon>
        <taxon>Metazoa</taxon>
        <taxon>Ecdysozoa</taxon>
        <taxon>Nematoda</taxon>
        <taxon>Chromadorea</taxon>
        <taxon>Rhabditida</taxon>
        <taxon>Rhabditina</taxon>
        <taxon>Rhabditomorpha</taxon>
        <taxon>Rhabditoidea</taxon>
        <taxon>Rhabditidae</taxon>
        <taxon>Peloderinae</taxon>
        <taxon>Caenorhabditis</taxon>
    </lineage>
</organism>
<accession>A0A9P1IN57</accession>
<evidence type="ECO:0000256" key="16">
    <source>
        <dbReference type="RuleBase" id="RU363037"/>
    </source>
</evidence>
<evidence type="ECO:0000256" key="8">
    <source>
        <dbReference type="ARBA" id="ARBA00030865"/>
    </source>
</evidence>
<dbReference type="GO" id="GO:0050561">
    <property type="term" value="F:glutamate-tRNA(Gln) ligase activity"/>
    <property type="evidence" value="ECO:0007669"/>
    <property type="project" value="UniProtKB-EC"/>
</dbReference>
<dbReference type="GO" id="GO:0000049">
    <property type="term" value="F:tRNA binding"/>
    <property type="evidence" value="ECO:0007669"/>
    <property type="project" value="InterPro"/>
</dbReference>
<evidence type="ECO:0000256" key="3">
    <source>
        <dbReference type="ARBA" id="ARBA00022598"/>
    </source>
</evidence>
<evidence type="ECO:0000256" key="14">
    <source>
        <dbReference type="ARBA" id="ARBA00047479"/>
    </source>
</evidence>
<evidence type="ECO:0000256" key="11">
    <source>
        <dbReference type="ARBA" id="ARBA00044251"/>
    </source>
</evidence>
<keyword evidence="5 16" id="KW-0067">ATP-binding</keyword>
<evidence type="ECO:0000256" key="7">
    <source>
        <dbReference type="ARBA" id="ARBA00023146"/>
    </source>
</evidence>
<dbReference type="InterPro" id="IPR020751">
    <property type="entry name" value="aa-tRNA-synth_I_codon-bd_sub2"/>
</dbReference>
<evidence type="ECO:0000256" key="5">
    <source>
        <dbReference type="ARBA" id="ARBA00022840"/>
    </source>
</evidence>
<dbReference type="OrthoDB" id="428822at2759"/>
<dbReference type="InterPro" id="IPR033910">
    <property type="entry name" value="GluRS_core"/>
</dbReference>
<evidence type="ECO:0000256" key="2">
    <source>
        <dbReference type="ARBA" id="ARBA00012835"/>
    </source>
</evidence>
<comment type="catalytic activity">
    <reaction evidence="15">
        <text>tRNA(Gln) + L-glutamate + ATP = L-glutamyl-tRNA(Gln) + AMP + diphosphate</text>
        <dbReference type="Rhea" id="RHEA:64612"/>
        <dbReference type="Rhea" id="RHEA-COMP:9662"/>
        <dbReference type="Rhea" id="RHEA-COMP:9684"/>
        <dbReference type="ChEBI" id="CHEBI:29985"/>
        <dbReference type="ChEBI" id="CHEBI:30616"/>
        <dbReference type="ChEBI" id="CHEBI:33019"/>
        <dbReference type="ChEBI" id="CHEBI:78442"/>
        <dbReference type="ChEBI" id="CHEBI:78520"/>
        <dbReference type="ChEBI" id="CHEBI:456215"/>
    </reaction>
    <physiologicalReaction direction="left-to-right" evidence="15">
        <dbReference type="Rhea" id="RHEA:64613"/>
    </physiologicalReaction>
</comment>
<dbReference type="CDD" id="cd00808">
    <property type="entry name" value="GluRS_core"/>
    <property type="match status" value="1"/>
</dbReference>
<dbReference type="InterPro" id="IPR049940">
    <property type="entry name" value="GluQ/Sye"/>
</dbReference>
<dbReference type="PROSITE" id="PS00178">
    <property type="entry name" value="AA_TRNA_LIGASE_I"/>
    <property type="match status" value="1"/>
</dbReference>
<evidence type="ECO:0000256" key="12">
    <source>
        <dbReference type="ARBA" id="ARBA00044313"/>
    </source>
</evidence>
<keyword evidence="7 16" id="KW-0030">Aminoacyl-tRNA synthetase</keyword>
<dbReference type="SUPFAM" id="SSF48163">
    <property type="entry name" value="An anticodon-binding domain of class I aminoacyl-tRNA synthetases"/>
    <property type="match status" value="1"/>
</dbReference>
<comment type="catalytic activity">
    <reaction evidence="13">
        <text>tRNA(Glu) + L-glutamate + ATP = L-glutamyl-tRNA(Glu) + AMP + diphosphate</text>
        <dbReference type="Rhea" id="RHEA:23540"/>
        <dbReference type="Rhea" id="RHEA-COMP:9663"/>
        <dbReference type="Rhea" id="RHEA-COMP:9680"/>
        <dbReference type="ChEBI" id="CHEBI:29985"/>
        <dbReference type="ChEBI" id="CHEBI:30616"/>
        <dbReference type="ChEBI" id="CHEBI:33019"/>
        <dbReference type="ChEBI" id="CHEBI:78442"/>
        <dbReference type="ChEBI" id="CHEBI:78520"/>
        <dbReference type="ChEBI" id="CHEBI:456215"/>
        <dbReference type="EC" id="6.1.1.17"/>
    </reaction>
    <physiologicalReaction direction="left-to-right" evidence="13">
        <dbReference type="Rhea" id="RHEA:23541"/>
    </physiologicalReaction>
</comment>
<dbReference type="InterPro" id="IPR014729">
    <property type="entry name" value="Rossmann-like_a/b/a_fold"/>
</dbReference>
<dbReference type="Gene3D" id="3.40.50.620">
    <property type="entry name" value="HUPs"/>
    <property type="match status" value="1"/>
</dbReference>
<evidence type="ECO:0000256" key="6">
    <source>
        <dbReference type="ARBA" id="ARBA00022917"/>
    </source>
</evidence>
<protein>
    <recommendedName>
        <fullName evidence="10">Nondiscriminating glutamyl-tRNA synthetase EARS2, mitochondrial</fullName>
        <ecNumber evidence="2">6.1.1.17</ecNumber>
        <ecNumber evidence="9">6.1.1.24</ecNumber>
    </recommendedName>
    <alternativeName>
        <fullName evidence="12">Glutamate--tRNA(Gln) ligase EARS2, mitochondrial</fullName>
    </alternativeName>
    <alternativeName>
        <fullName evidence="8">Glutamyl-tRNA synthetase</fullName>
    </alternativeName>
    <alternativeName>
        <fullName evidence="11">Mitochondrial glutamyl-tRNA synthetase</fullName>
    </alternativeName>
</protein>
<dbReference type="NCBIfam" id="TIGR00464">
    <property type="entry name" value="gltX_bact"/>
    <property type="match status" value="1"/>
</dbReference>
<evidence type="ECO:0000256" key="4">
    <source>
        <dbReference type="ARBA" id="ARBA00022741"/>
    </source>
</evidence>
<reference evidence="19" key="1">
    <citation type="submission" date="2022-11" db="EMBL/GenBank/DDBJ databases">
        <authorList>
            <person name="Kikuchi T."/>
        </authorList>
    </citation>
    <scope>NUCLEOTIDE SEQUENCE</scope>
    <source>
        <strain evidence="19">PS1010</strain>
    </source>
</reference>
<dbReference type="GO" id="GO:0006424">
    <property type="term" value="P:glutamyl-tRNA aminoacylation"/>
    <property type="evidence" value="ECO:0007669"/>
    <property type="project" value="InterPro"/>
</dbReference>
<dbReference type="Pfam" id="PF00749">
    <property type="entry name" value="tRNA-synt_1c"/>
    <property type="match status" value="1"/>
</dbReference>
<keyword evidence="3 16" id="KW-0436">Ligase</keyword>
<dbReference type="InterPro" id="IPR045462">
    <property type="entry name" value="aa-tRNA-synth_I_cd-bd"/>
</dbReference>
<keyword evidence="20" id="KW-1185">Reference proteome</keyword>
<feature type="domain" description="Aminoacyl-tRNA synthetase class I anticodon-binding" evidence="18">
    <location>
        <begin position="397"/>
        <end position="454"/>
    </location>
</feature>
<keyword evidence="4 16" id="KW-0547">Nucleotide-binding</keyword>
<evidence type="ECO:0000256" key="13">
    <source>
        <dbReference type="ARBA" id="ARBA00047366"/>
    </source>
</evidence>
<keyword evidence="6 16" id="KW-0648">Protein biosynthesis</keyword>
<evidence type="ECO:0000313" key="19">
    <source>
        <dbReference type="EMBL" id="CAI5448097.1"/>
    </source>
</evidence>
<evidence type="ECO:0000256" key="1">
    <source>
        <dbReference type="ARBA" id="ARBA00007894"/>
    </source>
</evidence>
<comment type="caution">
    <text evidence="19">The sequence shown here is derived from an EMBL/GenBank/DDBJ whole genome shotgun (WGS) entry which is preliminary data.</text>
</comment>
<name>A0A9P1IN57_9PELO</name>
<dbReference type="PRINTS" id="PR00987">
    <property type="entry name" value="TRNASYNTHGLU"/>
</dbReference>
<evidence type="ECO:0000256" key="15">
    <source>
        <dbReference type="ARBA" id="ARBA00047689"/>
    </source>
</evidence>
<dbReference type="AlphaFoldDB" id="A0A9P1IN57"/>
<comment type="catalytic activity">
    <reaction evidence="14">
        <text>tRNA(Glx) + L-glutamate + ATP = L-glutamyl-tRNA(Glx) + AMP + diphosphate</text>
        <dbReference type="Rhea" id="RHEA:18397"/>
        <dbReference type="Rhea" id="RHEA-COMP:9713"/>
        <dbReference type="Rhea" id="RHEA-COMP:9716"/>
        <dbReference type="ChEBI" id="CHEBI:29985"/>
        <dbReference type="ChEBI" id="CHEBI:30616"/>
        <dbReference type="ChEBI" id="CHEBI:33019"/>
        <dbReference type="ChEBI" id="CHEBI:78442"/>
        <dbReference type="ChEBI" id="CHEBI:78520"/>
        <dbReference type="ChEBI" id="CHEBI:456215"/>
        <dbReference type="EC" id="6.1.1.24"/>
    </reaction>
    <physiologicalReaction direction="left-to-right" evidence="14">
        <dbReference type="Rhea" id="RHEA:18398"/>
    </physiologicalReaction>
</comment>
<dbReference type="GO" id="GO:0008270">
    <property type="term" value="F:zinc ion binding"/>
    <property type="evidence" value="ECO:0007669"/>
    <property type="project" value="InterPro"/>
</dbReference>
<evidence type="ECO:0000256" key="10">
    <source>
        <dbReference type="ARBA" id="ARBA00044142"/>
    </source>
</evidence>
<evidence type="ECO:0000259" key="18">
    <source>
        <dbReference type="Pfam" id="PF19269"/>
    </source>
</evidence>
<evidence type="ECO:0000313" key="20">
    <source>
        <dbReference type="Proteomes" id="UP001152747"/>
    </source>
</evidence>
<comment type="similarity">
    <text evidence="1">Belongs to the class-I aminoacyl-tRNA synthetase family. Glutamate--tRNA ligase type 1 subfamily.</text>
</comment>
<sequence>MRVSRALLNEVRVRFAPSPTGQLHIGGLRTAFFNYLFAKKYGGKFILRIEDTDQTRLVKGAQGQISNILKHYDLEPDEGPVVQSERLNKYRDAAEELIENGHAYRCFCSSERLDLLRKTAARNGEIPKYDRKCANIDKNEALKMSENGEKCVIRLKLDKQNVSFKDGVFGDINQVIDESDAILLKSDGFPTYHLANVVDDKDMKISHVIRGMEWLSSTGKHHILYKSFNWTPPKYLHLSLIMRTATKKLSKRDSDAYVDYYNEKLGVLPLAILNMMIRNGSGIRNFDPNHFYSISEMVENFDPELLGRRNLLLDSDILHKYSRMAFQNSSFPEIYRKICEKFGTHDEEKVRKVVEFLRAKEENFGNLSELAEDGPFGWMLFENNGENVEDTEILKKIDSWKVEKIREVAKSHGIPEKKLLEKCRIALIGRKKGPPVSEIVDFLGEDECYRRISERL</sequence>
<dbReference type="GO" id="GO:0005524">
    <property type="term" value="F:ATP binding"/>
    <property type="evidence" value="ECO:0007669"/>
    <property type="project" value="UniProtKB-KW"/>
</dbReference>
<dbReference type="EC" id="6.1.1.17" evidence="2"/>
<dbReference type="HAMAP" id="MF_00022">
    <property type="entry name" value="Glu_tRNA_synth_type1"/>
    <property type="match status" value="1"/>
</dbReference>
<dbReference type="PANTHER" id="PTHR43311">
    <property type="entry name" value="GLUTAMATE--TRNA LIGASE"/>
    <property type="match status" value="1"/>
</dbReference>